<evidence type="ECO:0000256" key="4">
    <source>
        <dbReference type="ARBA" id="ARBA00022989"/>
    </source>
</evidence>
<feature type="transmembrane region" description="Helical" evidence="8">
    <location>
        <begin position="24"/>
        <end position="45"/>
    </location>
</feature>
<evidence type="ECO:0000256" key="1">
    <source>
        <dbReference type="ARBA" id="ARBA00004141"/>
    </source>
</evidence>
<dbReference type="CDD" id="cd06261">
    <property type="entry name" value="TM_PBP2"/>
    <property type="match status" value="1"/>
</dbReference>
<dbReference type="PANTHER" id="PTHR30177:SF4">
    <property type="entry name" value="OSMOPROTECTANT IMPORT PERMEASE PROTEIN OSMW"/>
    <property type="match status" value="1"/>
</dbReference>
<dbReference type="OrthoDB" id="9801163at2"/>
<dbReference type="AlphaFoldDB" id="D2MNK5"/>
<dbReference type="InterPro" id="IPR007210">
    <property type="entry name" value="ABC_Gly_betaine_transp_sub-bd"/>
</dbReference>
<reference evidence="11" key="1">
    <citation type="submission" date="2009-12" db="EMBL/GenBank/DDBJ databases">
        <title>Sequence of Clostridiales genomosp. BVAB3 str. UPII9-5.</title>
        <authorList>
            <person name="Madupu R."/>
            <person name="Durkin A.S."/>
            <person name="Torralba M."/>
            <person name="Methe B."/>
            <person name="Sutton G.G."/>
            <person name="Strausberg R.L."/>
            <person name="Nelson K.E."/>
        </authorList>
    </citation>
    <scope>NUCLEOTIDE SEQUENCE [LARGE SCALE GENOMIC DNA]</scope>
    <source>
        <strain evidence="11">W1219</strain>
    </source>
</reference>
<comment type="similarity">
    <text evidence="7">In the N-terminal section; belongs to the binding-protein-dependent transport system permease family.</text>
</comment>
<keyword evidence="3 8" id="KW-0812">Transmembrane</keyword>
<dbReference type="CDD" id="cd13612">
    <property type="entry name" value="PBP2_ProWX"/>
    <property type="match status" value="1"/>
</dbReference>
<dbReference type="PANTHER" id="PTHR30177">
    <property type="entry name" value="GLYCINE BETAINE/L-PROLINE TRANSPORT SYSTEM PERMEASE PROTEIN PROW"/>
    <property type="match status" value="1"/>
</dbReference>
<dbReference type="Gene3D" id="3.40.190.120">
    <property type="entry name" value="Osmoprotection protein (prox), domain 2"/>
    <property type="match status" value="1"/>
</dbReference>
<dbReference type="STRING" id="679192.HMPREF9013_0230"/>
<evidence type="ECO:0000313" key="11">
    <source>
        <dbReference type="Proteomes" id="UP000005017"/>
    </source>
</evidence>
<dbReference type="EMBL" id="ADFR01000003">
    <property type="protein sequence ID" value="EFC06027.1"/>
    <property type="molecule type" value="Genomic_DNA"/>
</dbReference>
<dbReference type="GO" id="GO:0022857">
    <property type="term" value="F:transmembrane transporter activity"/>
    <property type="evidence" value="ECO:0007669"/>
    <property type="project" value="InterPro"/>
</dbReference>
<dbReference type="Proteomes" id="UP000005017">
    <property type="component" value="Unassembled WGS sequence"/>
</dbReference>
<protein>
    <submittedName>
        <fullName evidence="10">ABC transporter, substrate-binding protein, QAT family</fullName>
    </submittedName>
</protein>
<feature type="transmembrane region" description="Helical" evidence="8">
    <location>
        <begin position="52"/>
        <end position="77"/>
    </location>
</feature>
<comment type="similarity">
    <text evidence="8">Belongs to the binding-protein-dependent transport system permease family.</text>
</comment>
<evidence type="ECO:0000256" key="2">
    <source>
        <dbReference type="ARBA" id="ARBA00022448"/>
    </source>
</evidence>
<comment type="caution">
    <text evidence="10">The sequence shown here is derived from an EMBL/GenBank/DDBJ whole genome shotgun (WGS) entry which is preliminary data.</text>
</comment>
<dbReference type="Pfam" id="PF00528">
    <property type="entry name" value="BPD_transp_1"/>
    <property type="match status" value="1"/>
</dbReference>
<evidence type="ECO:0000313" key="10">
    <source>
        <dbReference type="EMBL" id="EFC06027.1"/>
    </source>
</evidence>
<keyword evidence="5 8" id="KW-0472">Membrane</keyword>
<dbReference type="Gene3D" id="1.10.3720.10">
    <property type="entry name" value="MetI-like"/>
    <property type="match status" value="1"/>
</dbReference>
<accession>D2MNK5</accession>
<feature type="transmembrane region" description="Helical" evidence="8">
    <location>
        <begin position="150"/>
        <end position="170"/>
    </location>
</feature>
<gene>
    <name evidence="10" type="ORF">HMPREF9013_0230</name>
</gene>
<dbReference type="eggNOG" id="COG1732">
    <property type="taxonomic scope" value="Bacteria"/>
</dbReference>
<evidence type="ECO:0000259" key="9">
    <source>
        <dbReference type="PROSITE" id="PS50928"/>
    </source>
</evidence>
<dbReference type="SUPFAM" id="SSF53850">
    <property type="entry name" value="Periplasmic binding protein-like II"/>
    <property type="match status" value="1"/>
</dbReference>
<dbReference type="GO" id="GO:0043190">
    <property type="term" value="C:ATP-binding cassette (ABC) transporter complex"/>
    <property type="evidence" value="ECO:0007669"/>
    <property type="project" value="InterPro"/>
</dbReference>
<dbReference type="InterPro" id="IPR000515">
    <property type="entry name" value="MetI-like"/>
</dbReference>
<evidence type="ECO:0000256" key="7">
    <source>
        <dbReference type="ARBA" id="ARBA00035652"/>
    </source>
</evidence>
<dbReference type="PROSITE" id="PS50928">
    <property type="entry name" value="ABC_TM1"/>
    <property type="match status" value="1"/>
</dbReference>
<proteinExistence type="inferred from homology"/>
<dbReference type="InterPro" id="IPR051204">
    <property type="entry name" value="ABC_transp_perm/SBD"/>
</dbReference>
<feature type="domain" description="ABC transmembrane type-1" evidence="9">
    <location>
        <begin position="20"/>
        <end position="199"/>
    </location>
</feature>
<dbReference type="GO" id="GO:0031460">
    <property type="term" value="P:glycine betaine transport"/>
    <property type="evidence" value="ECO:0007669"/>
    <property type="project" value="TreeGrafter"/>
</dbReference>
<keyword evidence="11" id="KW-1185">Reference proteome</keyword>
<evidence type="ECO:0000256" key="5">
    <source>
        <dbReference type="ARBA" id="ARBA00023136"/>
    </source>
</evidence>
<name>D2MNK5_9FIRM</name>
<evidence type="ECO:0000256" key="6">
    <source>
        <dbReference type="ARBA" id="ARBA00035642"/>
    </source>
</evidence>
<dbReference type="Pfam" id="PF04069">
    <property type="entry name" value="OpuAC"/>
    <property type="match status" value="1"/>
</dbReference>
<organism evidence="10 11">
    <name type="scientific">Bulleidia extructa W1219</name>
    <dbReference type="NCBI Taxonomy" id="679192"/>
    <lineage>
        <taxon>Bacteria</taxon>
        <taxon>Bacillati</taxon>
        <taxon>Bacillota</taxon>
        <taxon>Erysipelotrichia</taxon>
        <taxon>Erysipelotrichales</taxon>
        <taxon>Erysipelotrichaceae</taxon>
        <taxon>Bulleidia</taxon>
    </lineage>
</organism>
<comment type="subcellular location">
    <subcellularLocation>
        <location evidence="8">Cell membrane</location>
        <topology evidence="8">Multi-pass membrane protein</topology>
    </subcellularLocation>
    <subcellularLocation>
        <location evidence="1">Membrane</location>
        <topology evidence="1">Multi-pass membrane protein</topology>
    </subcellularLocation>
</comment>
<dbReference type="FunFam" id="1.10.3720.10:FF:000001">
    <property type="entry name" value="Glycine betaine ABC transporter, permease"/>
    <property type="match status" value="1"/>
</dbReference>
<keyword evidence="4 8" id="KW-1133">Transmembrane helix</keyword>
<dbReference type="RefSeq" id="WP_006626976.1">
    <property type="nucleotide sequence ID" value="NZ_ADFR01000003.1"/>
</dbReference>
<feature type="transmembrane region" description="Helical" evidence="8">
    <location>
        <begin position="219"/>
        <end position="237"/>
    </location>
</feature>
<evidence type="ECO:0000256" key="3">
    <source>
        <dbReference type="ARBA" id="ARBA00022692"/>
    </source>
</evidence>
<feature type="transmembrane region" description="Helical" evidence="8">
    <location>
        <begin position="83"/>
        <end position="105"/>
    </location>
</feature>
<dbReference type="Gene3D" id="3.40.190.10">
    <property type="entry name" value="Periplasmic binding protein-like II"/>
    <property type="match status" value="1"/>
</dbReference>
<evidence type="ECO:0000256" key="8">
    <source>
        <dbReference type="RuleBase" id="RU363032"/>
    </source>
</evidence>
<dbReference type="SUPFAM" id="SSF161098">
    <property type="entry name" value="MetI-like"/>
    <property type="match status" value="1"/>
</dbReference>
<sequence length="513" mass="56953">MINKIFEEISSNSSFYLNLLTEHIMITFTAVVIAIVVGLSIGIFISQKPKMAGYVISVVNIAYTIPSIALLGFLISLTGIGNTTAIIALTIYALLPIVRSTYVGITTIDPKIIEASRAMGSKEFQILYKIKLPLAFPVIFSSIMNMVTMTIALAGIASFVGAGGLGVAIYRGITTNNEVLILIGSVLIAILALTVDGVLSLFGKLVSSHQLKKLANKKTALISGLIILMSLFSFGLYQNGKSDTIHIASKPTSEGYILAELVSELIKNDTKLKVKITHGVGGGTANIHPAIVKGDFDMYPEYTGTSWQIVLKKTNPYKDENFDVLDQEYRNKYRLTWKGMVGFNNTYSLGIRADLAKKYHIKTFSDLVKYAKEFTFGAEYDFFGREDGYKALTKAYQLKFKKAIDMDNGLKYQALYDRKIDVMTVFTTDGQISDPRIVVLEDDLGFYPKYKAGMVVREEILRKHPELNAVLEKLKGLIDEKTMAFLNKKVEIGKENPRDVARKFLREKGLVRK</sequence>
<comment type="similarity">
    <text evidence="6">In the C-terminal section; belongs to the OsmX family.</text>
</comment>
<feature type="transmembrane region" description="Helical" evidence="8">
    <location>
        <begin position="179"/>
        <end position="199"/>
    </location>
</feature>
<dbReference type="eggNOG" id="COG1174">
    <property type="taxonomic scope" value="Bacteria"/>
</dbReference>
<keyword evidence="2 8" id="KW-0813">Transport</keyword>
<dbReference type="InterPro" id="IPR035906">
    <property type="entry name" value="MetI-like_sf"/>
</dbReference>